<protein>
    <submittedName>
        <fullName evidence="1">Uncharacterized protein</fullName>
    </submittedName>
</protein>
<gene>
    <name evidence="1" type="ORF">GOODEAATRI_006701</name>
</gene>
<organism evidence="1 2">
    <name type="scientific">Goodea atripinnis</name>
    <dbReference type="NCBI Taxonomy" id="208336"/>
    <lineage>
        <taxon>Eukaryota</taxon>
        <taxon>Metazoa</taxon>
        <taxon>Chordata</taxon>
        <taxon>Craniata</taxon>
        <taxon>Vertebrata</taxon>
        <taxon>Euteleostomi</taxon>
        <taxon>Actinopterygii</taxon>
        <taxon>Neopterygii</taxon>
        <taxon>Teleostei</taxon>
        <taxon>Neoteleostei</taxon>
        <taxon>Acanthomorphata</taxon>
        <taxon>Ovalentaria</taxon>
        <taxon>Atherinomorphae</taxon>
        <taxon>Cyprinodontiformes</taxon>
        <taxon>Goodeidae</taxon>
        <taxon>Goodea</taxon>
    </lineage>
</organism>
<reference evidence="1 2" key="1">
    <citation type="submission" date="2021-06" db="EMBL/GenBank/DDBJ databases">
        <authorList>
            <person name="Palmer J.M."/>
        </authorList>
    </citation>
    <scope>NUCLEOTIDE SEQUENCE [LARGE SCALE GENOMIC DNA]</scope>
    <source>
        <strain evidence="1 2">GA_2019</strain>
        <tissue evidence="1">Muscle</tissue>
    </source>
</reference>
<name>A0ABV0N8H2_9TELE</name>
<accession>A0ABV0N8H2</accession>
<proteinExistence type="predicted"/>
<sequence>MHNLKSLGNNILELPSRSFVNLLLAGSKRDKRHQRVNSSSSLPLSLSQMGASCEEVEIVCLCEAGPCTLYSEAHAPTLVSAQASHLSVCGRRSARSEAFSSCSCAVNMRL</sequence>
<keyword evidence="2" id="KW-1185">Reference proteome</keyword>
<comment type="caution">
    <text evidence="1">The sequence shown here is derived from an EMBL/GenBank/DDBJ whole genome shotgun (WGS) entry which is preliminary data.</text>
</comment>
<dbReference type="EMBL" id="JAHRIO010030310">
    <property type="protein sequence ID" value="MEQ2167690.1"/>
    <property type="molecule type" value="Genomic_DNA"/>
</dbReference>
<evidence type="ECO:0000313" key="2">
    <source>
        <dbReference type="Proteomes" id="UP001476798"/>
    </source>
</evidence>
<evidence type="ECO:0000313" key="1">
    <source>
        <dbReference type="EMBL" id="MEQ2167690.1"/>
    </source>
</evidence>
<dbReference type="Proteomes" id="UP001476798">
    <property type="component" value="Unassembled WGS sequence"/>
</dbReference>